<dbReference type="Pfam" id="PF13424">
    <property type="entry name" value="TPR_12"/>
    <property type="match status" value="1"/>
</dbReference>
<dbReference type="InterPro" id="IPR002182">
    <property type="entry name" value="NB-ARC"/>
</dbReference>
<dbReference type="GO" id="GO:0043531">
    <property type="term" value="F:ADP binding"/>
    <property type="evidence" value="ECO:0007669"/>
    <property type="project" value="InterPro"/>
</dbReference>
<dbReference type="EMBL" id="BOOA01000084">
    <property type="protein sequence ID" value="GIH28547.1"/>
    <property type="molecule type" value="Genomic_DNA"/>
</dbReference>
<proteinExistence type="predicted"/>
<organism evidence="3 4">
    <name type="scientific">Acrocarpospora phusangensis</name>
    <dbReference type="NCBI Taxonomy" id="1070424"/>
    <lineage>
        <taxon>Bacteria</taxon>
        <taxon>Bacillati</taxon>
        <taxon>Actinomycetota</taxon>
        <taxon>Actinomycetes</taxon>
        <taxon>Streptosporangiales</taxon>
        <taxon>Streptosporangiaceae</taxon>
        <taxon>Acrocarpospora</taxon>
    </lineage>
</organism>
<dbReference type="SUPFAM" id="SSF48452">
    <property type="entry name" value="TPR-like"/>
    <property type="match status" value="1"/>
</dbReference>
<feature type="region of interest" description="Disordered" evidence="1">
    <location>
        <begin position="745"/>
        <end position="766"/>
    </location>
</feature>
<evidence type="ECO:0000313" key="3">
    <source>
        <dbReference type="EMBL" id="GIH28547.1"/>
    </source>
</evidence>
<reference evidence="3" key="1">
    <citation type="submission" date="2021-01" db="EMBL/GenBank/DDBJ databases">
        <title>Whole genome shotgun sequence of Acrocarpospora phusangensis NBRC 108782.</title>
        <authorList>
            <person name="Komaki H."/>
            <person name="Tamura T."/>
        </authorList>
    </citation>
    <scope>NUCLEOTIDE SEQUENCE</scope>
    <source>
        <strain evidence="3">NBRC 108782</strain>
    </source>
</reference>
<dbReference type="Proteomes" id="UP000640052">
    <property type="component" value="Unassembled WGS sequence"/>
</dbReference>
<name>A0A919URY1_9ACTN</name>
<comment type="caution">
    <text evidence="3">The sequence shown here is derived from an EMBL/GenBank/DDBJ whole genome shotgun (WGS) entry which is preliminary data.</text>
</comment>
<evidence type="ECO:0000259" key="2">
    <source>
        <dbReference type="Pfam" id="PF00931"/>
    </source>
</evidence>
<dbReference type="InterPro" id="IPR027417">
    <property type="entry name" value="P-loop_NTPase"/>
</dbReference>
<dbReference type="PANTHER" id="PTHR35205:SF1">
    <property type="entry name" value="ZU5 DOMAIN-CONTAINING PROTEIN"/>
    <property type="match status" value="1"/>
</dbReference>
<accession>A0A919URY1</accession>
<feature type="domain" description="NB-ARC" evidence="2">
    <location>
        <begin position="112"/>
        <end position="267"/>
    </location>
</feature>
<dbReference type="RefSeq" id="WP_204045162.1">
    <property type="nucleotide sequence ID" value="NZ_BOOA01000084.1"/>
</dbReference>
<evidence type="ECO:0000313" key="4">
    <source>
        <dbReference type="Proteomes" id="UP000640052"/>
    </source>
</evidence>
<dbReference type="Gene3D" id="1.25.40.10">
    <property type="entry name" value="Tetratricopeptide repeat domain"/>
    <property type="match status" value="1"/>
</dbReference>
<evidence type="ECO:0000256" key="1">
    <source>
        <dbReference type="SAM" id="MobiDB-lite"/>
    </source>
</evidence>
<dbReference type="SMART" id="SM00028">
    <property type="entry name" value="TPR"/>
    <property type="match status" value="2"/>
</dbReference>
<dbReference type="InterPro" id="IPR019734">
    <property type="entry name" value="TPR_rpt"/>
</dbReference>
<dbReference type="Pfam" id="PF13374">
    <property type="entry name" value="TPR_10"/>
    <property type="match status" value="1"/>
</dbReference>
<keyword evidence="4" id="KW-1185">Reference proteome</keyword>
<dbReference type="AlphaFoldDB" id="A0A919URY1"/>
<dbReference type="PRINTS" id="PR00364">
    <property type="entry name" value="DISEASERSIST"/>
</dbReference>
<dbReference type="PANTHER" id="PTHR35205">
    <property type="entry name" value="NB-ARC AND TPR DOMAIN PROTEIN"/>
    <property type="match status" value="1"/>
</dbReference>
<dbReference type="SUPFAM" id="SSF52540">
    <property type="entry name" value="P-loop containing nucleoside triphosphate hydrolases"/>
    <property type="match status" value="1"/>
</dbReference>
<dbReference type="Gene3D" id="3.40.50.300">
    <property type="entry name" value="P-loop containing nucleotide triphosphate hydrolases"/>
    <property type="match status" value="1"/>
</dbReference>
<dbReference type="Pfam" id="PF00931">
    <property type="entry name" value="NB-ARC"/>
    <property type="match status" value="1"/>
</dbReference>
<dbReference type="InterPro" id="IPR011990">
    <property type="entry name" value="TPR-like_helical_dom_sf"/>
</dbReference>
<protein>
    <recommendedName>
        <fullName evidence="2">NB-ARC domain-containing protein</fullName>
    </recommendedName>
</protein>
<sequence length="766" mass="83535">MRVVRLTARVVAAAAGLVAAGVAINQVLNGGVWSWAWLVTALVIAALAEAANQWMERLNSEAPADGETRDPASAPPLVLPSEAARPITEVEASPGLVNVPVRGQVFVGRDDELTDLRESLERPGPVVVAAVHGMGGVGKSTLAAQYAFEQRERFNPVWWITAETPANLDAGLAELAIALQPEMAGESLDILAERAVVWLASHRGWLLVLDNVSDPADVATLLGRVSSGRIVMTSRLGEGWHRLGADVLRLDVLSEQESIELLARIIGPSEPGEGAPELVRELGCLPLAVDQAAAFLHQTRLTPRAYLELLAEQPAVMYDQAARGADAERTIARIWRITLDQITFEFPLAGDVLRTLAWWGPEAIPRVLLDPLTRPMSFDDWTGRRTRRIMMWDARFEAWLDRSDRQDAQRAGRIFPRWSHRNAATDLPGLQGALGVLAAYNLISLDRETIGMHRLVQAVARSADPTDSHRRPADIAAALGYAVELLRTALHTDLEDPARWPLLRAALPHADSLNDHLANQPPTFVPEHPHRIKVLLTRAALVRAGLANISMNSGDPEQAAALYEQALAQYQQLWGSDHPATLATREYLGHALYGAGDFDQAITHLTRSLNEHRRVYGTRHPATITAGANLAAAHFSAGDHTRALTLVRQAIADHRILRDKPQTNDFTGTQNDRIAAIRALLDDLRQSGEPNDDIVVNLQFQLASWLGDLGDHEGLAAALDHLRTDDVTVFGDRYTYQVHGELVLGDGTVTSPSEPEHSDPNDSGPP</sequence>
<gene>
    <name evidence="3" type="ORF">Aph01nite_68570</name>
</gene>